<dbReference type="Proteomes" id="UP000019149">
    <property type="component" value="Unassembled WGS sequence"/>
</dbReference>
<dbReference type="EMBL" id="APAU02000152">
    <property type="protein sequence ID" value="EUB55607.1"/>
    <property type="molecule type" value="Genomic_DNA"/>
</dbReference>
<evidence type="ECO:0000313" key="3">
    <source>
        <dbReference type="Proteomes" id="UP000019149"/>
    </source>
</evidence>
<gene>
    <name evidence="2" type="ORF">EGR_09547</name>
</gene>
<feature type="region of interest" description="Disordered" evidence="1">
    <location>
        <begin position="79"/>
        <end position="100"/>
    </location>
</feature>
<dbReference type="RefSeq" id="XP_024346803.1">
    <property type="nucleotide sequence ID" value="XM_024498796.1"/>
</dbReference>
<dbReference type="KEGG" id="egl:EGR_09547"/>
<evidence type="ECO:0000256" key="1">
    <source>
        <dbReference type="SAM" id="MobiDB-lite"/>
    </source>
</evidence>
<feature type="compositionally biased region" description="Basic and acidic residues" evidence="1">
    <location>
        <begin position="90"/>
        <end position="100"/>
    </location>
</feature>
<feature type="compositionally biased region" description="Polar residues" evidence="1">
    <location>
        <begin position="79"/>
        <end position="89"/>
    </location>
</feature>
<proteinExistence type="predicted"/>
<dbReference type="GeneID" id="36345262"/>
<protein>
    <submittedName>
        <fullName evidence="2">Uncharacterized protein</fullName>
    </submittedName>
</protein>
<reference evidence="2 3" key="1">
    <citation type="journal article" date="2013" name="Nat. Genet.">
        <title>The genome of the hydatid tapeworm Echinococcus granulosus.</title>
        <authorList>
            <person name="Zheng H."/>
            <person name="Zhang W."/>
            <person name="Zhang L."/>
            <person name="Zhang Z."/>
            <person name="Li J."/>
            <person name="Lu G."/>
            <person name="Zhu Y."/>
            <person name="Wang Y."/>
            <person name="Huang Y."/>
            <person name="Liu J."/>
            <person name="Kang H."/>
            <person name="Chen J."/>
            <person name="Wang L."/>
            <person name="Chen A."/>
            <person name="Yu S."/>
            <person name="Gao Z."/>
            <person name="Jin L."/>
            <person name="Gu W."/>
            <person name="Wang Z."/>
            <person name="Zhao L."/>
            <person name="Shi B."/>
            <person name="Wen H."/>
            <person name="Lin R."/>
            <person name="Jones M.K."/>
            <person name="Brejova B."/>
            <person name="Vinar T."/>
            <person name="Zhao G."/>
            <person name="McManus D.P."/>
            <person name="Chen Z."/>
            <person name="Zhou Y."/>
            <person name="Wang S."/>
        </authorList>
    </citation>
    <scope>NUCLEOTIDE SEQUENCE [LARGE SCALE GENOMIC DNA]</scope>
</reference>
<evidence type="ECO:0000313" key="2">
    <source>
        <dbReference type="EMBL" id="EUB55607.1"/>
    </source>
</evidence>
<dbReference type="AlphaFoldDB" id="W6UAW0"/>
<comment type="caution">
    <text evidence="2">The sequence shown here is derived from an EMBL/GenBank/DDBJ whole genome shotgun (WGS) entry which is preliminary data.</text>
</comment>
<sequence>MFDGGNINSLTELVKFAMEKLQDMLLVLLCNIRNRQTDPTASYGAFCATPLNWVHLPYPLDHKRLSLILESSKQPKSCVSESLASPRQEATSRRLEEWKW</sequence>
<keyword evidence="3" id="KW-1185">Reference proteome</keyword>
<accession>W6UAW0</accession>
<name>W6UAW0_ECHGR</name>
<dbReference type="CTD" id="36345262"/>
<organism evidence="2 3">
    <name type="scientific">Echinococcus granulosus</name>
    <name type="common">Hydatid tapeworm</name>
    <dbReference type="NCBI Taxonomy" id="6210"/>
    <lineage>
        <taxon>Eukaryota</taxon>
        <taxon>Metazoa</taxon>
        <taxon>Spiralia</taxon>
        <taxon>Lophotrochozoa</taxon>
        <taxon>Platyhelminthes</taxon>
        <taxon>Cestoda</taxon>
        <taxon>Eucestoda</taxon>
        <taxon>Cyclophyllidea</taxon>
        <taxon>Taeniidae</taxon>
        <taxon>Echinococcus</taxon>
        <taxon>Echinococcus granulosus group</taxon>
    </lineage>
</organism>